<proteinExistence type="predicted"/>
<protein>
    <recommendedName>
        <fullName evidence="2">AraC-type arabinose-binding/dimerisation domain-containing protein</fullName>
    </recommendedName>
</protein>
<dbReference type="InterPro" id="IPR014710">
    <property type="entry name" value="RmlC-like_jellyroll"/>
</dbReference>
<dbReference type="SUPFAM" id="SSF51182">
    <property type="entry name" value="RmlC-like cupins"/>
    <property type="match status" value="1"/>
</dbReference>
<name>A0A6J5KJ88_9CAUD</name>
<dbReference type="EMBL" id="LR796147">
    <property type="protein sequence ID" value="CAB4121423.1"/>
    <property type="molecule type" value="Genomic_DNA"/>
</dbReference>
<dbReference type="Gene3D" id="2.60.120.10">
    <property type="entry name" value="Jelly Rolls"/>
    <property type="match status" value="1"/>
</dbReference>
<dbReference type="InterPro" id="IPR011051">
    <property type="entry name" value="RmlC_Cupin_sf"/>
</dbReference>
<accession>A0A6J5KJ88</accession>
<sequence>MNNYPKITIGCVDNIYSRMMHFEKSGDVEQGHAHQYDHLTLLASGKLKIKIKEKVTEYSAPYMIFIHKDVQHELTALEDNTVAYCIHVLKDVNTGKILDSKMIPNGINILSASAPLINLNVPKLNP</sequence>
<reference evidence="1" key="1">
    <citation type="submission" date="2020-04" db="EMBL/GenBank/DDBJ databases">
        <authorList>
            <person name="Chiriac C."/>
            <person name="Salcher M."/>
            <person name="Ghai R."/>
            <person name="Kavagutti S V."/>
        </authorList>
    </citation>
    <scope>NUCLEOTIDE SEQUENCE</scope>
</reference>
<gene>
    <name evidence="1" type="ORF">UFOVP11_14</name>
</gene>
<evidence type="ECO:0000313" key="1">
    <source>
        <dbReference type="EMBL" id="CAB4121423.1"/>
    </source>
</evidence>
<organism evidence="1">
    <name type="scientific">uncultured Caudovirales phage</name>
    <dbReference type="NCBI Taxonomy" id="2100421"/>
    <lineage>
        <taxon>Viruses</taxon>
        <taxon>Duplodnaviria</taxon>
        <taxon>Heunggongvirae</taxon>
        <taxon>Uroviricota</taxon>
        <taxon>Caudoviricetes</taxon>
        <taxon>Peduoviridae</taxon>
        <taxon>Maltschvirus</taxon>
        <taxon>Maltschvirus maltsch</taxon>
    </lineage>
</organism>
<evidence type="ECO:0008006" key="2">
    <source>
        <dbReference type="Google" id="ProtNLM"/>
    </source>
</evidence>